<keyword evidence="4" id="KW-1185">Reference proteome</keyword>
<feature type="coiled-coil region" evidence="1">
    <location>
        <begin position="208"/>
        <end position="235"/>
    </location>
</feature>
<comment type="caution">
    <text evidence="3">The sequence shown here is derived from an EMBL/GenBank/DDBJ whole genome shotgun (WGS) entry which is preliminary data.</text>
</comment>
<reference evidence="3 4" key="1">
    <citation type="submission" date="2024-09" db="EMBL/GenBank/DDBJ databases">
        <authorList>
            <person name="Sun Q."/>
            <person name="Mori K."/>
        </authorList>
    </citation>
    <scope>NUCLEOTIDE SEQUENCE [LARGE SCALE GENOMIC DNA]</scope>
    <source>
        <strain evidence="3 4">CCM 7957</strain>
    </source>
</reference>
<sequence>MPPRRRSAVPASLTAEDLAVLAAAVAEGRRATVYLREGTPSLGLPPGSSARVIAVEGQTVVVRPRGVDDELPYEADELRRTKNPPPAPAPSKSAALKKTAAKKTDATSAAPKKTAPAKKAPAKKVAAAPAPQASRTPVPRTPSAGPPKSVTVTLFGSPDNTWSVAVARGGRKPQRSREVPADAVESAVAGLGDTSAIEAVGSVLHVAREQARERVAALSRELDEARQALAALSDTDERRTPLT</sequence>
<accession>A0ABV6HAP5</accession>
<feature type="region of interest" description="Disordered" evidence="2">
    <location>
        <begin position="64"/>
        <end position="161"/>
    </location>
</feature>
<feature type="compositionally biased region" description="Polar residues" evidence="2">
    <location>
        <begin position="150"/>
        <end position="161"/>
    </location>
</feature>
<evidence type="ECO:0000256" key="1">
    <source>
        <dbReference type="SAM" id="Coils"/>
    </source>
</evidence>
<evidence type="ECO:0000313" key="3">
    <source>
        <dbReference type="EMBL" id="MFC0315949.1"/>
    </source>
</evidence>
<proteinExistence type="predicted"/>
<protein>
    <recommendedName>
        <fullName evidence="5">Translation initiation factor</fullName>
    </recommendedName>
</protein>
<keyword evidence="1" id="KW-0175">Coiled coil</keyword>
<feature type="compositionally biased region" description="Low complexity" evidence="2">
    <location>
        <begin position="106"/>
        <end position="137"/>
    </location>
</feature>
<dbReference type="EMBL" id="JBHLWV010000024">
    <property type="protein sequence ID" value="MFC0315949.1"/>
    <property type="molecule type" value="Genomic_DNA"/>
</dbReference>
<dbReference type="RefSeq" id="WP_382365154.1">
    <property type="nucleotide sequence ID" value="NZ_JBHLWV010000024.1"/>
</dbReference>
<evidence type="ECO:0000313" key="4">
    <source>
        <dbReference type="Proteomes" id="UP001589783"/>
    </source>
</evidence>
<organism evidence="3 4">
    <name type="scientific">Gordonia phosphorivorans</name>
    <dbReference type="NCBI Taxonomy" id="1056982"/>
    <lineage>
        <taxon>Bacteria</taxon>
        <taxon>Bacillati</taxon>
        <taxon>Actinomycetota</taxon>
        <taxon>Actinomycetes</taxon>
        <taxon>Mycobacteriales</taxon>
        <taxon>Gordoniaceae</taxon>
        <taxon>Gordonia</taxon>
    </lineage>
</organism>
<name>A0ABV6HAP5_9ACTN</name>
<evidence type="ECO:0000256" key="2">
    <source>
        <dbReference type="SAM" id="MobiDB-lite"/>
    </source>
</evidence>
<dbReference type="Proteomes" id="UP001589783">
    <property type="component" value="Unassembled WGS sequence"/>
</dbReference>
<gene>
    <name evidence="3" type="ORF">ACFFJD_13935</name>
</gene>
<evidence type="ECO:0008006" key="5">
    <source>
        <dbReference type="Google" id="ProtNLM"/>
    </source>
</evidence>